<dbReference type="GO" id="GO:0004553">
    <property type="term" value="F:hydrolase activity, hydrolyzing O-glycosyl compounds"/>
    <property type="evidence" value="ECO:0007669"/>
    <property type="project" value="InterPro"/>
</dbReference>
<dbReference type="InterPro" id="IPR032311">
    <property type="entry name" value="DUF4982"/>
</dbReference>
<dbReference type="Gene3D" id="2.60.40.10">
    <property type="entry name" value="Immunoglobulins"/>
    <property type="match status" value="3"/>
</dbReference>
<feature type="domain" description="Glycoside hydrolase family 2 catalytic" evidence="7">
    <location>
        <begin position="499"/>
        <end position="656"/>
    </location>
</feature>
<dbReference type="Proteomes" id="UP001190700">
    <property type="component" value="Unassembled WGS sequence"/>
</dbReference>
<keyword evidence="11" id="KW-1185">Reference proteome</keyword>
<dbReference type="InterPro" id="IPR017853">
    <property type="entry name" value="GH"/>
</dbReference>
<evidence type="ECO:0000256" key="1">
    <source>
        <dbReference type="ARBA" id="ARBA00007401"/>
    </source>
</evidence>
<feature type="domain" description="Glycoside hydrolase family 2" evidence="9">
    <location>
        <begin position="938"/>
        <end position="1020"/>
    </location>
</feature>
<dbReference type="PANTHER" id="PTHR42732:SF1">
    <property type="entry name" value="BETA-MANNOSIDASE"/>
    <property type="match status" value="1"/>
</dbReference>
<comment type="caution">
    <text evidence="10">The sequence shown here is derived from an EMBL/GenBank/DDBJ whole genome shotgun (WGS) entry which is preliminary data.</text>
</comment>
<evidence type="ECO:0008006" key="12">
    <source>
        <dbReference type="Google" id="ProtNLM"/>
    </source>
</evidence>
<dbReference type="Pfam" id="PF18565">
    <property type="entry name" value="Glyco_hydro2_C5"/>
    <property type="match status" value="1"/>
</dbReference>
<dbReference type="Gene3D" id="3.20.20.80">
    <property type="entry name" value="Glycosidases"/>
    <property type="match status" value="1"/>
</dbReference>
<dbReference type="GO" id="GO:0005975">
    <property type="term" value="P:carbohydrate metabolic process"/>
    <property type="evidence" value="ECO:0007669"/>
    <property type="project" value="InterPro"/>
</dbReference>
<dbReference type="Pfam" id="PF16355">
    <property type="entry name" value="DUF4982"/>
    <property type="match status" value="1"/>
</dbReference>
<comment type="similarity">
    <text evidence="1">Belongs to the glycosyl hydrolase 2 family.</text>
</comment>
<name>A0AAE0LDG8_9CHLO</name>
<dbReference type="InterPro" id="IPR006102">
    <property type="entry name" value="Ig-like_GH2"/>
</dbReference>
<dbReference type="SUPFAM" id="SSF51445">
    <property type="entry name" value="(Trans)glycosidases"/>
    <property type="match status" value="1"/>
</dbReference>
<evidence type="ECO:0000256" key="4">
    <source>
        <dbReference type="SAM" id="MobiDB-lite"/>
    </source>
</evidence>
<sequence>MIARILIYLTFVSDAIAQHPSAASQHLPGAGPNRQHYTAAQQQSAASDRRSNVQNPLAVAPAHSTPSRKYPPAAQHQASATQQRPITINQSPDATQEQPSVVLKSQSPLPPLDAPPVRERINFDFGWRHFLGPIVELCAVVPPSSAAQHNVGVAAQHNCSDKTPTAAASSFDDSGWVLVDAPHDMLLAQTVDKSNQASQGFLPRTEGWYRKRFALPAAWERDRAVWFCSEGIFHLATAWLNGQPLGARHKSGYNGFCLRLDNVTGVLWGSYNATPGDTTASTRLDGAGDSGGHVDPIENVLTIHVDARYGTNWWYQGGGLLRHQYLVSASRHAHLAPDGSDVFAFGTHVAGIRRATKGRGLVARTASLKVSASVTSGERVDSARARSWVADPEDPEALPTHRVQVRFTLSYSHHTRSGAEATVIKATATAATAAPQPGGTVTVQTVLPVENVSLWSVYRPRLYKLGVEVFLGAEDEPVDALNVSTIGFRHVEFDASRGLRLNGEHVKIRGFCDHSTFGGVGAAVPDRVQLYRAQVLRSVGGNAWRMAHNPPAPARLDYTDALGMMVLDENRDLGPDRQEGPPSERESGEELVAGMASMVAQDRNHASVLAWSICNEVGCDDEAWTKAFRDITYLLDGSRPVTQNHVGTELSTRHLDVQGFSHKGGDWFDSFHERFPAKPTLATECCSCLSQRGVDQDACPEPRPEFCTDDCHHDCSGKYPDGVESSGDFYHNEISNCTASQILESDGRVRSPSLADFLYQLPYVAGSFVWSGFDYLGESRGWPQTVKCRGAVADVAGFFKESSHFLRTWWLANVAHADAGRPAIASRTRYVIFIPESWVPLGRHGVIGPVRNPRTIHIYSNAPKVGLFRNGLLLANRSTQHFGSVEYEDVRYEEGNLTARAYDHKGATVAEYSIFTAGDAIALRLVLDAPSQATGTGSALVADGQDTALIRAEVVDAAGRLVQNASHNVTFSLEPAEGAAGPQVAYISGTHSGSPASHVPAGATWHPTYHGLARAFVRSAIDTASPLWHRRRMLQIDREHARVRVAADDNPGQSSPTPIIIRAAASGLTDARLEIPITNDLRQLPFAVAVHEGLRRRPDDLTGSA</sequence>
<evidence type="ECO:0000259" key="7">
    <source>
        <dbReference type="Pfam" id="PF02836"/>
    </source>
</evidence>
<evidence type="ECO:0000259" key="8">
    <source>
        <dbReference type="Pfam" id="PF16355"/>
    </source>
</evidence>
<feature type="domain" description="DUF4982" evidence="8">
    <location>
        <begin position="855"/>
        <end position="910"/>
    </location>
</feature>
<protein>
    <recommendedName>
        <fullName evidence="12">Beta-galactosidase</fullName>
    </recommendedName>
</protein>
<dbReference type="AlphaFoldDB" id="A0AAE0LDG8"/>
<keyword evidence="3" id="KW-0326">Glycosidase</keyword>
<dbReference type="Pfam" id="PF00703">
    <property type="entry name" value="Glyco_hydro_2"/>
    <property type="match status" value="1"/>
</dbReference>
<dbReference type="InterPro" id="IPR006103">
    <property type="entry name" value="Glyco_hydro_2_cat"/>
</dbReference>
<evidence type="ECO:0000256" key="3">
    <source>
        <dbReference type="ARBA" id="ARBA00023295"/>
    </source>
</evidence>
<dbReference type="PANTHER" id="PTHR42732">
    <property type="entry name" value="BETA-GALACTOSIDASE"/>
    <property type="match status" value="1"/>
</dbReference>
<reference evidence="10 11" key="1">
    <citation type="journal article" date="2015" name="Genome Biol. Evol.">
        <title>Comparative Genomics of a Bacterivorous Green Alga Reveals Evolutionary Causalities and Consequences of Phago-Mixotrophic Mode of Nutrition.</title>
        <authorList>
            <person name="Burns J.A."/>
            <person name="Paasch A."/>
            <person name="Narechania A."/>
            <person name="Kim E."/>
        </authorList>
    </citation>
    <scope>NUCLEOTIDE SEQUENCE [LARGE SCALE GENOMIC DNA]</scope>
    <source>
        <strain evidence="10 11">PLY_AMNH</strain>
    </source>
</reference>
<feature type="chain" id="PRO_5042180620" description="Beta-galactosidase" evidence="5">
    <location>
        <begin position="18"/>
        <end position="1105"/>
    </location>
</feature>
<proteinExistence type="inferred from homology"/>
<evidence type="ECO:0000313" key="11">
    <source>
        <dbReference type="Proteomes" id="UP001190700"/>
    </source>
</evidence>
<dbReference type="EMBL" id="LGRX02004286">
    <property type="protein sequence ID" value="KAK3280730.1"/>
    <property type="molecule type" value="Genomic_DNA"/>
</dbReference>
<evidence type="ECO:0000256" key="5">
    <source>
        <dbReference type="SAM" id="SignalP"/>
    </source>
</evidence>
<dbReference type="InterPro" id="IPR008979">
    <property type="entry name" value="Galactose-bd-like_sf"/>
</dbReference>
<feature type="domain" description="Glycoside hydrolase family 2 immunoglobulin-like beta-sandwich" evidence="6">
    <location>
        <begin position="402"/>
        <end position="489"/>
    </location>
</feature>
<dbReference type="Gene3D" id="2.60.120.260">
    <property type="entry name" value="Galactose-binding domain-like"/>
    <property type="match status" value="1"/>
</dbReference>
<evidence type="ECO:0000259" key="9">
    <source>
        <dbReference type="Pfam" id="PF18565"/>
    </source>
</evidence>
<keyword evidence="5" id="KW-0732">Signal</keyword>
<dbReference type="InterPro" id="IPR013783">
    <property type="entry name" value="Ig-like_fold"/>
</dbReference>
<dbReference type="InterPro" id="IPR051913">
    <property type="entry name" value="GH2_Domain-Containing"/>
</dbReference>
<organism evidence="10 11">
    <name type="scientific">Cymbomonas tetramitiformis</name>
    <dbReference type="NCBI Taxonomy" id="36881"/>
    <lineage>
        <taxon>Eukaryota</taxon>
        <taxon>Viridiplantae</taxon>
        <taxon>Chlorophyta</taxon>
        <taxon>Pyramimonadophyceae</taxon>
        <taxon>Pyramimonadales</taxon>
        <taxon>Pyramimonadaceae</taxon>
        <taxon>Cymbomonas</taxon>
    </lineage>
</organism>
<feature type="signal peptide" evidence="5">
    <location>
        <begin position="1"/>
        <end position="17"/>
    </location>
</feature>
<feature type="region of interest" description="Disordered" evidence="4">
    <location>
        <begin position="23"/>
        <end position="115"/>
    </location>
</feature>
<evidence type="ECO:0000256" key="2">
    <source>
        <dbReference type="ARBA" id="ARBA00022801"/>
    </source>
</evidence>
<gene>
    <name evidence="10" type="ORF">CYMTET_11441</name>
</gene>
<dbReference type="Pfam" id="PF02836">
    <property type="entry name" value="Glyco_hydro_2_C"/>
    <property type="match status" value="1"/>
</dbReference>
<feature type="compositionally biased region" description="Polar residues" evidence="4">
    <location>
        <begin position="76"/>
        <end position="107"/>
    </location>
</feature>
<accession>A0AAE0LDG8</accession>
<evidence type="ECO:0000259" key="6">
    <source>
        <dbReference type="Pfam" id="PF00703"/>
    </source>
</evidence>
<keyword evidence="2" id="KW-0378">Hydrolase</keyword>
<evidence type="ECO:0000313" key="10">
    <source>
        <dbReference type="EMBL" id="KAK3280730.1"/>
    </source>
</evidence>
<dbReference type="SUPFAM" id="SSF49785">
    <property type="entry name" value="Galactose-binding domain-like"/>
    <property type="match status" value="1"/>
</dbReference>
<dbReference type="InterPro" id="IPR040605">
    <property type="entry name" value="Glyco_hydro2_dom5"/>
</dbReference>